<feature type="domain" description="Beta/gamma crystallin 'Greek key'" evidence="4">
    <location>
        <begin position="1918"/>
        <end position="1973"/>
    </location>
</feature>
<feature type="compositionally biased region" description="Polar residues" evidence="3">
    <location>
        <begin position="1217"/>
        <end position="1233"/>
    </location>
</feature>
<feature type="region of interest" description="Disordered" evidence="3">
    <location>
        <begin position="105"/>
        <end position="130"/>
    </location>
</feature>
<feature type="region of interest" description="Disordered" evidence="3">
    <location>
        <begin position="849"/>
        <end position="981"/>
    </location>
</feature>
<feature type="region of interest" description="Disordered" evidence="3">
    <location>
        <begin position="1355"/>
        <end position="1390"/>
    </location>
</feature>
<comment type="caution">
    <text evidence="5">The sequence shown here is derived from an EMBL/GenBank/DDBJ whole genome shotgun (WGS) entry which is preliminary data.</text>
</comment>
<feature type="compositionally biased region" description="Basic residues" evidence="3">
    <location>
        <begin position="208"/>
        <end position="220"/>
    </location>
</feature>
<feature type="region of interest" description="Disordered" evidence="3">
    <location>
        <begin position="21"/>
        <end position="46"/>
    </location>
</feature>
<feature type="domain" description="Beta/gamma crystallin 'Greek key'" evidence="4">
    <location>
        <begin position="2246"/>
        <end position="2287"/>
    </location>
</feature>
<feature type="compositionally biased region" description="Polar residues" evidence="3">
    <location>
        <begin position="438"/>
        <end position="447"/>
    </location>
</feature>
<dbReference type="PROSITE" id="PS50231">
    <property type="entry name" value="RICIN_B_LECTIN"/>
    <property type="match status" value="1"/>
</dbReference>
<feature type="compositionally biased region" description="Basic and acidic residues" evidence="3">
    <location>
        <begin position="586"/>
        <end position="596"/>
    </location>
</feature>
<feature type="region of interest" description="Disordered" evidence="3">
    <location>
        <begin position="795"/>
        <end position="832"/>
    </location>
</feature>
<feature type="compositionally biased region" description="Polar residues" evidence="3">
    <location>
        <begin position="924"/>
        <end position="937"/>
    </location>
</feature>
<feature type="compositionally biased region" description="Basic and acidic residues" evidence="3">
    <location>
        <begin position="939"/>
        <end position="965"/>
    </location>
</feature>
<feature type="region of interest" description="Disordered" evidence="3">
    <location>
        <begin position="579"/>
        <end position="701"/>
    </location>
</feature>
<evidence type="ECO:0000256" key="2">
    <source>
        <dbReference type="ARBA" id="ARBA00022737"/>
    </source>
</evidence>
<name>A0A9Q1DLS9_CONCO</name>
<protein>
    <recommendedName>
        <fullName evidence="4">Beta/gamma crystallin 'Greek key' domain-containing protein</fullName>
    </recommendedName>
</protein>
<dbReference type="InterPro" id="IPR035992">
    <property type="entry name" value="Ricin_B-like_lectins"/>
</dbReference>
<dbReference type="OrthoDB" id="9895617at2759"/>
<evidence type="ECO:0000256" key="1">
    <source>
        <dbReference type="ARBA" id="ARBA00009646"/>
    </source>
</evidence>
<dbReference type="SUPFAM" id="SSF50370">
    <property type="entry name" value="Ricin B-like lectins"/>
    <property type="match status" value="1"/>
</dbReference>
<feature type="domain" description="Beta/gamma crystallin 'Greek key'" evidence="4">
    <location>
        <begin position="2205"/>
        <end position="2245"/>
    </location>
</feature>
<dbReference type="Gene3D" id="2.60.20.10">
    <property type="entry name" value="Crystallins"/>
    <property type="match status" value="6"/>
</dbReference>
<keyword evidence="2" id="KW-0677">Repeat</keyword>
<comment type="similarity">
    <text evidence="1">Belongs to the beta/gamma-crystallin family.</text>
</comment>
<feature type="compositionally biased region" description="Polar residues" evidence="3">
    <location>
        <begin position="805"/>
        <end position="814"/>
    </location>
</feature>
<feature type="compositionally biased region" description="Basic and acidic residues" evidence="3">
    <location>
        <begin position="250"/>
        <end position="259"/>
    </location>
</feature>
<feature type="compositionally biased region" description="Basic and acidic residues" evidence="3">
    <location>
        <begin position="303"/>
        <end position="315"/>
    </location>
</feature>
<feature type="domain" description="Beta/gamma crystallin 'Greek key'" evidence="4">
    <location>
        <begin position="1725"/>
        <end position="1764"/>
    </location>
</feature>
<reference evidence="5" key="1">
    <citation type="journal article" date="2023" name="Science">
        <title>Genome structures resolve the early diversification of teleost fishes.</title>
        <authorList>
            <person name="Parey E."/>
            <person name="Louis A."/>
            <person name="Montfort J."/>
            <person name="Bouchez O."/>
            <person name="Roques C."/>
            <person name="Iampietro C."/>
            <person name="Lluch J."/>
            <person name="Castinel A."/>
            <person name="Donnadieu C."/>
            <person name="Desvignes T."/>
            <person name="Floi Bucao C."/>
            <person name="Jouanno E."/>
            <person name="Wen M."/>
            <person name="Mejri S."/>
            <person name="Dirks R."/>
            <person name="Jansen H."/>
            <person name="Henkel C."/>
            <person name="Chen W.J."/>
            <person name="Zahm M."/>
            <person name="Cabau C."/>
            <person name="Klopp C."/>
            <person name="Thompson A.W."/>
            <person name="Robinson-Rechavi M."/>
            <person name="Braasch I."/>
            <person name="Lecointre G."/>
            <person name="Bobe J."/>
            <person name="Postlethwait J.H."/>
            <person name="Berthelot C."/>
            <person name="Roest Crollius H."/>
            <person name="Guiguen Y."/>
        </authorList>
    </citation>
    <scope>NUCLEOTIDE SEQUENCE</scope>
    <source>
        <strain evidence="5">Concon-B</strain>
    </source>
</reference>
<feature type="compositionally biased region" description="Low complexity" evidence="3">
    <location>
        <begin position="1565"/>
        <end position="1579"/>
    </location>
</feature>
<evidence type="ECO:0000259" key="4">
    <source>
        <dbReference type="PROSITE" id="PS50915"/>
    </source>
</evidence>
<feature type="region of interest" description="Disordered" evidence="3">
    <location>
        <begin position="1538"/>
        <end position="1637"/>
    </location>
</feature>
<evidence type="ECO:0000313" key="6">
    <source>
        <dbReference type="Proteomes" id="UP001152803"/>
    </source>
</evidence>
<feature type="compositionally biased region" description="Polar residues" evidence="3">
    <location>
        <begin position="652"/>
        <end position="664"/>
    </location>
</feature>
<feature type="domain" description="Beta/gamma crystallin 'Greek key'" evidence="4">
    <location>
        <begin position="1765"/>
        <end position="1817"/>
    </location>
</feature>
<feature type="compositionally biased region" description="Polar residues" evidence="3">
    <location>
        <begin position="113"/>
        <end position="130"/>
    </location>
</feature>
<feature type="compositionally biased region" description="Basic residues" evidence="3">
    <location>
        <begin position="617"/>
        <end position="630"/>
    </location>
</feature>
<dbReference type="InterPro" id="IPR050252">
    <property type="entry name" value="Beta/Gamma-Crystallin"/>
</dbReference>
<feature type="region of interest" description="Disordered" evidence="3">
    <location>
        <begin position="80"/>
        <end position="99"/>
    </location>
</feature>
<sequence>MSTDEKVRALECIGNFVSSSIRKSSGHLPASSNRVFPRSDGTFPSVQKKGLETDVEGLSEGVEQGVSGLQTVLDTSSRGIARAPEGGQAPSGNSRSVVDGNTAEKKNAKHLKTASSTPSGQRSVQKSNHAATNQRLQVYLEEINLTSSPETDSQKQVLQTSVKVHLPVISKPFKALGEPKKRTVTRLVGDQSRCVSQVFSAEEDTKAMGRKNSGKRRSRKNSQGDKDKDCPSNVPPTGLASPEPGSPQDLKGEPADTPHSDYPVLAAPISLSTGDSDTLEGGAASPCPHLVVDSPAEAQGPSRVERRTESGESKRRSIKVSSTQKVFPKKVLVNSDASTEREGSLEERLEKARGTNDGTRKKSEIKIATNMKKEILQIKPTQSTGKITDKISLFEGRAAIVAKGSHGTQSVDGLPKPARKLKVDLNMDLPITGKAEQKLQSFDSETDSGARSKLRDQGHRGKLRDATKSMSPPPTGTKDTKATALVKTFVGTHMMENDTAIDDSPTVGAQTGAIILSTQDKVTDTVKPRISKSTSSIIVAPELGGGTSLAAKLVYPDNETDPKSKEASELKDLTVKGIPPISLHVNEPKPAEDVKGLDSASEPPTTRQARETTPNKGHAKSGSRSKRRKNKESLKTASPDRICKSEAESGSDKMTISVMDQHNAITEPEPELKDIAISVSESRTISKPDPESDTTTAPEPVSKTVVASELDSNIIIPPMPAHTLVSMSNAAPDPVLKTNKPLDSESKPIVASDTVSVTSTASDPDAKTSIVITRSFHSMDGETDLLNKMSEVPKLPKTSEEHTAHTITKVSNDNLPDYGPSIKKMKKPMPSPLHEVKKQDTLTGEMLAVEPKIPVQNSPSDATQESSRSPHSSPTHLSKKEVEVGSSTSITVMDKVKKPLCKESTEKAGEDQSDSRAKKEKASQDTGTGLAINSQHGHSVHDVSKLPTADHTESNKRKHKADATKPKQAVKSPASNEPQTEFNYSLKDISCSKPIAPSIECQMMDNSPQIIQKHIQSEKQGVVKAESASMPLEQTQIGKADPECQNAVPGESSSEWMLAVAAPVEGVDGIKHGNTPPTSSISTESSVPQTGQNDPVKDTKPEIEGLTAPSIEFRTMDSNSSQLIKEQVQPQNEGKVKAQSVSMPVEQNRTGKPDPKCKNVVLGEGSTERILAVAAAGQAATVECVGEILKRVPAGGESCPLDNQITGLEKSKDKTVLTAQEQDMSSSIQNSQEASRDLKWEKPHKSSKDSLKQSKHATTKPISSISCLPDLAKKNIDIEVKTGQKMESKMEKETKRGSIQILVNGEHDPVLESTKDEALSLSHPVKDMNRKSIPKEIKDRISNLCSLTSKSLPAFSAGQDSPSSWLDVDSTFRGQKEKSPRSKLSPSISENNLLDTSDEFEDFIDKIKKLGAPFSIPLRKHNDFKAPPPPFAMPAIKEDFLEKHFDPDKFKFGLKKDRKGQSPGMLVKLQSAEVKKNLIPKQGTTERSLLFKALQSPSRLIRENQKPQEEVTEKEGEEPEKGNLLLGRRSMLFSLLNSPSQASKPSGQPASTLSTIVPSNEPTKSSLPAALTLPLTSLPGKDNGSPNQPIEQDPSYPAPVTLPIAPLLGKNMDSPNQPIKQGPALPSCSDDQPLESPEKCFPQELRKAQLFPGTLPQRLKPDLGASAPEPGGMDTFLSTGLHTPDREPTAAPGPSLPSLFEAPFPQGLDMNDDTLVESGLYKRPGKIVIHEHAQFAGKAFEVFRNIPDATSLKLSPVISVRVVRGCWLLYEMPGFQGRTIALEEGSVQLANEWANEPLPAQSVPTIPMKIGSIRLVVRDYSVPRIDLFTEPQGMGRKLTFEDDAIEVISFGIPQSTGSIKVHSGTWLVFGDPGFKGVLSVVEAGEYPCPEAWGFPTPYVGSLRPLKMGGLKVENAAEVKALLYEKPGFQGQCMEVNGQIGSFGGKLENEDANAESPTSPSTKIPSVGSIKIISGLWVGYSQPRFEGHQYILEEGEYLHCGDWGGAENTLLSLRPILTDFQSPHLKLFSERDFGDRGLSVDFYGPTWNMEETPYGRKTQSIDVIGGVWVVFEEMGFSGEAYILEKGQYSGPEDWGGQSSTITSLQPVFLDDLGAAAKFKVQLFSEPEFRGDVHVLEESAPHLPEGFSVGSCKVLSGSWLGFEGVEFTDDMYILEEGDYPDLNAMGCIHPDSTFDSWQTAGFEFSLPSIILFSKSSFRGKRVVLNEAVLNLQLIGCDSSIQSVQVNGGMWVLYEGCNFRGRQILLHPSEVEDWWKFSSWQRIGSLRPLLQKKVYFHLRNNATGLLMSLSGTLDEIQMIRVMATEEAGGLEHVWIYEDGLLKNKMLESCSLEIAGSVAMAGSRLSFVSKPEKGKQLWSITGDGLIRCSDNPDLALEIKGGQHYDKNHIILNAADEHKLHQRWSVEIL</sequence>
<feature type="compositionally biased region" description="Low complexity" evidence="3">
    <location>
        <begin position="1075"/>
        <end position="1088"/>
    </location>
</feature>
<feature type="domain" description="Beta/gamma crystallin 'Greek key'" evidence="4">
    <location>
        <begin position="2117"/>
        <end position="2154"/>
    </location>
</feature>
<dbReference type="Proteomes" id="UP001152803">
    <property type="component" value="Unassembled WGS sequence"/>
</dbReference>
<accession>A0A9Q1DLS9</accession>
<evidence type="ECO:0000313" key="5">
    <source>
        <dbReference type="EMBL" id="KAJ8274709.1"/>
    </source>
</evidence>
<feature type="region of interest" description="Disordered" evidence="3">
    <location>
        <begin position="436"/>
        <end position="479"/>
    </location>
</feature>
<feature type="compositionally biased region" description="Basic and acidic residues" evidence="3">
    <location>
        <begin position="641"/>
        <end position="651"/>
    </location>
</feature>
<dbReference type="SUPFAM" id="SSF49695">
    <property type="entry name" value="gamma-Crystallin-like"/>
    <property type="match status" value="3"/>
</dbReference>
<feature type="compositionally biased region" description="Basic and acidic residues" evidence="3">
    <location>
        <begin position="1234"/>
        <end position="1252"/>
    </location>
</feature>
<dbReference type="SMART" id="SM00247">
    <property type="entry name" value="XTALbg"/>
    <property type="match status" value="6"/>
</dbReference>
<dbReference type="PROSITE" id="PS50915">
    <property type="entry name" value="CRYSTALLIN_BETA_GAMMA"/>
    <property type="match status" value="9"/>
</dbReference>
<gene>
    <name evidence="5" type="ORF">COCON_G00093340</name>
</gene>
<dbReference type="PANTHER" id="PTHR11818">
    <property type="entry name" value="BETA/GAMMA CRYSTALLIN"/>
    <property type="match status" value="1"/>
</dbReference>
<feature type="compositionally biased region" description="Basic and acidic residues" evidence="3">
    <location>
        <begin position="894"/>
        <end position="923"/>
    </location>
</feature>
<feature type="compositionally biased region" description="Polar residues" evidence="3">
    <location>
        <begin position="602"/>
        <end position="615"/>
    </location>
</feature>
<dbReference type="Gene3D" id="2.80.10.50">
    <property type="match status" value="1"/>
</dbReference>
<dbReference type="Pfam" id="PF00030">
    <property type="entry name" value="Crystall"/>
    <property type="match status" value="6"/>
</dbReference>
<feature type="region of interest" description="Disordered" evidence="3">
    <location>
        <begin position="1193"/>
        <end position="1262"/>
    </location>
</feature>
<dbReference type="PANTHER" id="PTHR11818:SF2">
    <property type="entry name" value="BETA_GAMMA CRYSTALLIN DOMAIN-CONTAINING PROTEIN 1"/>
    <property type="match status" value="1"/>
</dbReference>
<dbReference type="InterPro" id="IPR011024">
    <property type="entry name" value="G_crystallin-like"/>
</dbReference>
<feature type="domain" description="Beta/gamma crystallin 'Greek key'" evidence="4">
    <location>
        <begin position="1974"/>
        <end position="2016"/>
    </location>
</feature>
<feature type="compositionally biased region" description="Polar residues" evidence="3">
    <location>
        <begin position="1116"/>
        <end position="1132"/>
    </location>
</feature>
<feature type="region of interest" description="Disordered" evidence="3">
    <location>
        <begin position="1067"/>
        <end position="1158"/>
    </location>
</feature>
<feature type="region of interest" description="Disordered" evidence="3">
    <location>
        <begin position="1500"/>
        <end position="1523"/>
    </location>
</feature>
<dbReference type="EMBL" id="JAFJMO010000006">
    <property type="protein sequence ID" value="KAJ8274709.1"/>
    <property type="molecule type" value="Genomic_DNA"/>
</dbReference>
<feature type="compositionally biased region" description="Basic and acidic residues" evidence="3">
    <location>
        <begin position="1500"/>
        <end position="1514"/>
    </location>
</feature>
<feature type="compositionally biased region" description="Basic and acidic residues" evidence="3">
    <location>
        <begin position="338"/>
        <end position="362"/>
    </location>
</feature>
<feature type="region of interest" description="Disordered" evidence="3">
    <location>
        <begin position="202"/>
        <end position="362"/>
    </location>
</feature>
<feature type="compositionally biased region" description="Basic and acidic residues" evidence="3">
    <location>
        <begin position="448"/>
        <end position="467"/>
    </location>
</feature>
<feature type="compositionally biased region" description="Polar residues" evidence="3">
    <location>
        <begin position="855"/>
        <end position="876"/>
    </location>
</feature>
<proteinExistence type="inferred from homology"/>
<keyword evidence="6" id="KW-1185">Reference proteome</keyword>
<feature type="region of interest" description="Disordered" evidence="3">
    <location>
        <begin position="1662"/>
        <end position="1693"/>
    </location>
</feature>
<evidence type="ECO:0000256" key="3">
    <source>
        <dbReference type="SAM" id="MobiDB-lite"/>
    </source>
</evidence>
<feature type="compositionally biased region" description="Polar residues" evidence="3">
    <location>
        <begin position="1538"/>
        <end position="1564"/>
    </location>
</feature>
<feature type="domain" description="Beta/gamma crystallin 'Greek key'" evidence="4">
    <location>
        <begin position="1864"/>
        <end position="1906"/>
    </location>
</feature>
<feature type="compositionally biased region" description="Polar residues" evidence="3">
    <location>
        <begin position="1139"/>
        <end position="1148"/>
    </location>
</feature>
<feature type="domain" description="Beta/gamma crystallin 'Greek key'" evidence="4">
    <location>
        <begin position="2065"/>
        <end position="2107"/>
    </location>
</feature>
<organism evidence="5 6">
    <name type="scientific">Conger conger</name>
    <name type="common">Conger eel</name>
    <name type="synonym">Muraena conger</name>
    <dbReference type="NCBI Taxonomy" id="82655"/>
    <lineage>
        <taxon>Eukaryota</taxon>
        <taxon>Metazoa</taxon>
        <taxon>Chordata</taxon>
        <taxon>Craniata</taxon>
        <taxon>Vertebrata</taxon>
        <taxon>Euteleostomi</taxon>
        <taxon>Actinopterygii</taxon>
        <taxon>Neopterygii</taxon>
        <taxon>Teleostei</taxon>
        <taxon>Anguilliformes</taxon>
        <taxon>Congridae</taxon>
        <taxon>Conger</taxon>
    </lineage>
</organism>
<dbReference type="InterPro" id="IPR001064">
    <property type="entry name" value="Beta/gamma_crystallin"/>
</dbReference>